<name>A0A933I9Q6_UNCT6</name>
<evidence type="ECO:0000256" key="2">
    <source>
        <dbReference type="PIRSR" id="PIRSR601765-1"/>
    </source>
</evidence>
<dbReference type="InterPro" id="IPR001765">
    <property type="entry name" value="Carbonic_anhydrase"/>
</dbReference>
<evidence type="ECO:0000256" key="1">
    <source>
        <dbReference type="ARBA" id="ARBA00006217"/>
    </source>
</evidence>
<comment type="caution">
    <text evidence="3">The sequence shown here is derived from an EMBL/GenBank/DDBJ whole genome shotgun (WGS) entry which is preliminary data.</text>
</comment>
<comment type="cofactor">
    <cofactor evidence="2">
        <name>Zn(2+)</name>
        <dbReference type="ChEBI" id="CHEBI:29105"/>
    </cofactor>
    <text evidence="2">Binds 1 zinc ion per subunit.</text>
</comment>
<feature type="binding site" evidence="2">
    <location>
        <position position="96"/>
    </location>
    <ligand>
        <name>Zn(2+)</name>
        <dbReference type="ChEBI" id="CHEBI:29105"/>
    </ligand>
</feature>
<dbReference type="SMART" id="SM00947">
    <property type="entry name" value="Pro_CA"/>
    <property type="match status" value="1"/>
</dbReference>
<dbReference type="GO" id="GO:0004089">
    <property type="term" value="F:carbonate dehydratase activity"/>
    <property type="evidence" value="ECO:0007669"/>
    <property type="project" value="InterPro"/>
</dbReference>
<evidence type="ECO:0000313" key="4">
    <source>
        <dbReference type="Proteomes" id="UP000736328"/>
    </source>
</evidence>
<dbReference type="GO" id="GO:0008270">
    <property type="term" value="F:zinc ion binding"/>
    <property type="evidence" value="ECO:0007669"/>
    <property type="project" value="InterPro"/>
</dbReference>
<protein>
    <submittedName>
        <fullName evidence="3">Carbonic anhydrase</fullName>
    </submittedName>
</protein>
<dbReference type="EMBL" id="JACQXR010000107">
    <property type="protein sequence ID" value="MBI4727180.1"/>
    <property type="molecule type" value="Genomic_DNA"/>
</dbReference>
<comment type="similarity">
    <text evidence="1">Belongs to the beta-class carbonic anhydrase family.</text>
</comment>
<keyword evidence="2" id="KW-0862">Zinc</keyword>
<sequence length="180" mass="20907">MSQLIPIQSTDNILPEYRQTPIGLLLEYHNLNRPLDIYDQAQLLIGMCMDNRKHLHIPDNFAFIIRAGGANLRYSEFKVSYAIAVGQIKHIALIGHNHCGMVNLISRKDEFIKGLVDIAGWKKEEAEEHFRHFAPLFEIGDETAFILSETKRLRLRYPKIQIVPMIYLVDDNKLYFIKEN</sequence>
<proteinExistence type="inferred from homology"/>
<organism evidence="3 4">
    <name type="scientific">candidate division TA06 bacterium</name>
    <dbReference type="NCBI Taxonomy" id="2250710"/>
    <lineage>
        <taxon>Bacteria</taxon>
        <taxon>Bacteria division TA06</taxon>
    </lineage>
</organism>
<keyword evidence="2" id="KW-0479">Metal-binding</keyword>
<dbReference type="Gene3D" id="3.40.1050.10">
    <property type="entry name" value="Carbonic anhydrase"/>
    <property type="match status" value="1"/>
</dbReference>
<feature type="binding site" evidence="2">
    <location>
        <position position="99"/>
    </location>
    <ligand>
        <name>Zn(2+)</name>
        <dbReference type="ChEBI" id="CHEBI:29105"/>
    </ligand>
</feature>
<evidence type="ECO:0000313" key="3">
    <source>
        <dbReference type="EMBL" id="MBI4727180.1"/>
    </source>
</evidence>
<dbReference type="AlphaFoldDB" id="A0A933I9Q6"/>
<gene>
    <name evidence="3" type="ORF">HY768_08175</name>
</gene>
<reference evidence="3" key="1">
    <citation type="submission" date="2020-07" db="EMBL/GenBank/DDBJ databases">
        <title>Huge and variable diversity of episymbiotic CPR bacteria and DPANN archaea in groundwater ecosystems.</title>
        <authorList>
            <person name="He C.Y."/>
            <person name="Keren R."/>
            <person name="Whittaker M."/>
            <person name="Farag I.F."/>
            <person name="Doudna J."/>
            <person name="Cate J.H.D."/>
            <person name="Banfield J.F."/>
        </authorList>
    </citation>
    <scope>NUCLEOTIDE SEQUENCE</scope>
    <source>
        <strain evidence="3">NC_groundwater_1520_Pr4_B-0.1um_53_5</strain>
    </source>
</reference>
<dbReference type="SUPFAM" id="SSF53056">
    <property type="entry name" value="beta-carbonic anhydrase, cab"/>
    <property type="match status" value="1"/>
</dbReference>
<dbReference type="Proteomes" id="UP000736328">
    <property type="component" value="Unassembled WGS sequence"/>
</dbReference>
<accession>A0A933I9Q6</accession>
<dbReference type="Pfam" id="PF00484">
    <property type="entry name" value="Pro_CA"/>
    <property type="match status" value="1"/>
</dbReference>
<dbReference type="InterPro" id="IPR036874">
    <property type="entry name" value="Carbonic_anhydrase_sf"/>
</dbReference>